<evidence type="ECO:0000256" key="2">
    <source>
        <dbReference type="ARBA" id="ARBA00022737"/>
    </source>
</evidence>
<evidence type="ECO:0000259" key="7">
    <source>
        <dbReference type="PROSITE" id="PS50157"/>
    </source>
</evidence>
<protein>
    <recommendedName>
        <fullName evidence="7">C2H2-type domain-containing protein</fullName>
    </recommendedName>
</protein>
<feature type="compositionally biased region" description="Polar residues" evidence="6">
    <location>
        <begin position="58"/>
        <end position="67"/>
    </location>
</feature>
<feature type="region of interest" description="Disordered" evidence="6">
    <location>
        <begin position="117"/>
        <end position="142"/>
    </location>
</feature>
<dbReference type="PROSITE" id="PS00028">
    <property type="entry name" value="ZINC_FINGER_C2H2_1"/>
    <property type="match status" value="3"/>
</dbReference>
<name>A0AA84ZJG5_9TREM</name>
<evidence type="ECO:0000313" key="8">
    <source>
        <dbReference type="Proteomes" id="UP000050790"/>
    </source>
</evidence>
<dbReference type="WBParaSite" id="SMRG1_31320.3">
    <property type="protein sequence ID" value="SMRG1_31320.3"/>
    <property type="gene ID" value="SMRG1_31320"/>
</dbReference>
<dbReference type="Proteomes" id="UP000050790">
    <property type="component" value="Unassembled WGS sequence"/>
</dbReference>
<feature type="domain" description="C2H2-type" evidence="7">
    <location>
        <begin position="1295"/>
        <end position="1318"/>
    </location>
</feature>
<feature type="region of interest" description="Disordered" evidence="6">
    <location>
        <begin position="169"/>
        <end position="236"/>
    </location>
</feature>
<feature type="compositionally biased region" description="Polar residues" evidence="6">
    <location>
        <begin position="192"/>
        <end position="205"/>
    </location>
</feature>
<dbReference type="SUPFAM" id="SSF57667">
    <property type="entry name" value="beta-beta-alpha zinc fingers"/>
    <property type="match status" value="1"/>
</dbReference>
<feature type="compositionally biased region" description="Basic and acidic residues" evidence="6">
    <location>
        <begin position="808"/>
        <end position="817"/>
    </location>
</feature>
<keyword evidence="1" id="KW-0479">Metal-binding</keyword>
<keyword evidence="2" id="KW-0677">Repeat</keyword>
<evidence type="ECO:0000256" key="5">
    <source>
        <dbReference type="PROSITE-ProRule" id="PRU00042"/>
    </source>
</evidence>
<feature type="compositionally biased region" description="Low complexity" evidence="6">
    <location>
        <begin position="68"/>
        <end position="79"/>
    </location>
</feature>
<dbReference type="SMART" id="SM00355">
    <property type="entry name" value="ZnF_C2H2"/>
    <property type="match status" value="7"/>
</dbReference>
<feature type="region of interest" description="Disordered" evidence="6">
    <location>
        <begin position="50"/>
        <end position="82"/>
    </location>
</feature>
<organism evidence="8 9">
    <name type="scientific">Schistosoma margrebowiei</name>
    <dbReference type="NCBI Taxonomy" id="48269"/>
    <lineage>
        <taxon>Eukaryota</taxon>
        <taxon>Metazoa</taxon>
        <taxon>Spiralia</taxon>
        <taxon>Lophotrochozoa</taxon>
        <taxon>Platyhelminthes</taxon>
        <taxon>Trematoda</taxon>
        <taxon>Digenea</taxon>
        <taxon>Strigeidida</taxon>
        <taxon>Schistosomatoidea</taxon>
        <taxon>Schistosomatidae</taxon>
        <taxon>Schistosoma</taxon>
    </lineage>
</organism>
<feature type="compositionally biased region" description="Basic and acidic residues" evidence="6">
    <location>
        <begin position="645"/>
        <end position="654"/>
    </location>
</feature>
<feature type="compositionally biased region" description="Polar residues" evidence="6">
    <location>
        <begin position="219"/>
        <end position="233"/>
    </location>
</feature>
<feature type="domain" description="C2H2-type" evidence="7">
    <location>
        <begin position="929"/>
        <end position="953"/>
    </location>
</feature>
<proteinExistence type="predicted"/>
<dbReference type="GO" id="GO:0000977">
    <property type="term" value="F:RNA polymerase II transcription regulatory region sequence-specific DNA binding"/>
    <property type="evidence" value="ECO:0007669"/>
    <property type="project" value="TreeGrafter"/>
</dbReference>
<evidence type="ECO:0000256" key="3">
    <source>
        <dbReference type="ARBA" id="ARBA00022771"/>
    </source>
</evidence>
<feature type="compositionally biased region" description="Low complexity" evidence="6">
    <location>
        <begin position="895"/>
        <end position="911"/>
    </location>
</feature>
<evidence type="ECO:0000256" key="6">
    <source>
        <dbReference type="SAM" id="MobiDB-lite"/>
    </source>
</evidence>
<feature type="region of interest" description="Disordered" evidence="6">
    <location>
        <begin position="470"/>
        <end position="495"/>
    </location>
</feature>
<dbReference type="GO" id="GO:0000981">
    <property type="term" value="F:DNA-binding transcription factor activity, RNA polymerase II-specific"/>
    <property type="evidence" value="ECO:0007669"/>
    <property type="project" value="TreeGrafter"/>
</dbReference>
<feature type="compositionally biased region" description="Polar residues" evidence="6">
    <location>
        <begin position="475"/>
        <end position="485"/>
    </location>
</feature>
<evidence type="ECO:0000256" key="1">
    <source>
        <dbReference type="ARBA" id="ARBA00022723"/>
    </source>
</evidence>
<dbReference type="PANTHER" id="PTHR24409:SF295">
    <property type="entry name" value="AZ2-RELATED"/>
    <property type="match status" value="1"/>
</dbReference>
<sequence>MKFSEDSSGVLRLNSTSNKTVKEYDCQKVGIKHSSAGDVCDVVVSQKNINESKESSSDRQMTFTSAGSHSNHSNLHSSSEYPQKARRSLLDWDSFINLPKKPRNLSLKTDDLSRTLVTKTTDSRSPIKSKQEGDSRASPCLSPIKANEFVGNVKLAPLRCSTEHDKLLTNGGYSSSEEHHSKSVPARGGESSDFSSPDFTLSSIPVKNRAETRKRRSSHFATASNDSEVSSDQLDIHSQRQNQNQILIGNHNSKKRKLSPSVRIRRTKDTFTCIAKENLHNGVQSPDFAFDTSNSIHCQKVSCRSPCGACDHENHISNELNLRELSGSTASQQNHSLTNNSFTITHVATQRPSLRLKKSSKLPKEELISTQNQSNLANKSVFQCLYCTRPFSEKRYRLKHMIACRLAPKNLTKKKLHEIGRMYESSSISSGSPNLVNNVDEEISISNGVICQANQTLQNGHSDEIENTIKKDKNSPQNSYQNNPKMNHDVDSQSNPITPFLSTTTNPFINSDDSLKTDRNTLTTNTFDSHLVTKRSENNLSSNNNEPYESDENIWQNYRPSYGGPYTCSFCYRVIHNRSNFSRHIASCKARISLSTRSTPKPKPAVRRNKRKFHFVFTPTHKVTPQLKNSRKELLKGGMSNTELNKVDHRHSNGDADNNEIAMNSGDKSLDPRGLSTLDKNVTDLVNSEDSQHDCTDEHLFSTGCHQDNPTESDENIWQNYRPSYGGPYTCSFCYRVIHNRSNFSRHIASCKARISLSTRSTPKPKPAVRRNKRKFHFVFTPTHKVTPQLKNSRKELFKGGMSNTELNKVDHRHSNGDADNNEIAMNSGDKSLDPRGLSTLDKNVTDLVNSEDSQHDCTDEHLFSTGCHQDNPTEDEQKNRMSPSTSGLETSEGATTTTTATTTMTTTTTTGKSSEQDVSNENLTATPFKCNMCSLRYRHRTSLLRHARQSNHQVDLIRTRKRTDYVKNNNSGIRKSGECLNGGGCMDNEMVSNLTWKEYSESVKLDSKVVENENIGQVVDEMKQISETHSSSNNSSILTGKTYSLGLRSRRLSLQSNQSIRNIETPSIISKLNRRKNRSVSPYSLRHPRIEEEISKCSRRSSVSTQSLSDNLIDDVRSIISNATTVPASDCSLKINESSSLFTCSWCNRSGFKCWRYLQIHRARCSSHPNRSNKQKSILSTNNISQVKTSVICEQCNREFRSGTGLKVHQTLMSHHNNKSFIHKNELSNNLLSQSIACPGCSHDSPLFESTEKLLKHLLTLKSTNTTTNTNHHHHHTNRSQYWPTVLSVPNLGYGCHICGMLLASESRLDKHKKAVHEVWLFQEQQNISPSKKLSTSTS</sequence>
<keyword evidence="4" id="KW-0862">Zinc</keyword>
<feature type="compositionally biased region" description="Basic and acidic residues" evidence="6">
    <location>
        <begin position="853"/>
        <end position="863"/>
    </location>
</feature>
<reference evidence="9" key="1">
    <citation type="submission" date="2023-11" db="UniProtKB">
        <authorList>
            <consortium name="WormBaseParasite"/>
        </authorList>
    </citation>
    <scope>IDENTIFICATION</scope>
</reference>
<feature type="domain" description="C2H2-type" evidence="7">
    <location>
        <begin position="1192"/>
        <end position="1221"/>
    </location>
</feature>
<dbReference type="InterPro" id="IPR036236">
    <property type="entry name" value="Znf_C2H2_sf"/>
</dbReference>
<keyword evidence="3 5" id="KW-0863">Zinc-finger</keyword>
<dbReference type="PROSITE" id="PS50157">
    <property type="entry name" value="ZINC_FINGER_C2H2_2"/>
    <property type="match status" value="3"/>
</dbReference>
<evidence type="ECO:0000313" key="9">
    <source>
        <dbReference type="WBParaSite" id="SMRG1_31320.3"/>
    </source>
</evidence>
<feature type="region of interest" description="Disordered" evidence="6">
    <location>
        <begin position="803"/>
        <end position="839"/>
    </location>
</feature>
<feature type="region of interest" description="Disordered" evidence="6">
    <location>
        <begin position="852"/>
        <end position="921"/>
    </location>
</feature>
<feature type="compositionally biased region" description="Polar residues" evidence="6">
    <location>
        <begin position="912"/>
        <end position="921"/>
    </location>
</feature>
<dbReference type="GO" id="GO:0005634">
    <property type="term" value="C:nucleus"/>
    <property type="evidence" value="ECO:0007669"/>
    <property type="project" value="TreeGrafter"/>
</dbReference>
<feature type="region of interest" description="Disordered" evidence="6">
    <location>
        <begin position="644"/>
        <end position="673"/>
    </location>
</feature>
<feature type="compositionally biased region" description="Polar residues" evidence="6">
    <location>
        <begin position="117"/>
        <end position="128"/>
    </location>
</feature>
<accession>A0AA84ZJG5</accession>
<dbReference type="PANTHER" id="PTHR24409">
    <property type="entry name" value="ZINC FINGER PROTEIN 142"/>
    <property type="match status" value="1"/>
</dbReference>
<evidence type="ECO:0000256" key="4">
    <source>
        <dbReference type="ARBA" id="ARBA00022833"/>
    </source>
</evidence>
<dbReference type="GO" id="GO:0008270">
    <property type="term" value="F:zinc ion binding"/>
    <property type="evidence" value="ECO:0007669"/>
    <property type="project" value="UniProtKB-KW"/>
</dbReference>
<dbReference type="InterPro" id="IPR013087">
    <property type="entry name" value="Znf_C2H2_type"/>
</dbReference>
<feature type="compositionally biased region" description="Polar residues" evidence="6">
    <location>
        <begin position="881"/>
        <end position="894"/>
    </location>
</feature>